<evidence type="ECO:0000313" key="7">
    <source>
        <dbReference type="EMBL" id="CAF4893857.1"/>
    </source>
</evidence>
<dbReference type="EMBL" id="CAJOBZ010000032">
    <property type="protein sequence ID" value="CAF4893857.1"/>
    <property type="molecule type" value="Genomic_DNA"/>
</dbReference>
<protein>
    <recommendedName>
        <fullName evidence="4">Fatty acyl-CoA reductase</fullName>
        <ecNumber evidence="4">1.2.1.84</ecNumber>
    </recommendedName>
</protein>
<evidence type="ECO:0000256" key="2">
    <source>
        <dbReference type="ARBA" id="ARBA00022516"/>
    </source>
</evidence>
<accession>A0A821UPR8</accession>
<keyword evidence="3 4" id="KW-0443">Lipid metabolism</keyword>
<reference evidence="7" key="1">
    <citation type="submission" date="2021-02" db="EMBL/GenBank/DDBJ databases">
        <authorList>
            <person name="Steward A R."/>
        </authorList>
    </citation>
    <scope>NUCLEOTIDE SEQUENCE</scope>
</reference>
<comment type="catalytic activity">
    <reaction evidence="4">
        <text>a long-chain fatty acyl-CoA + 2 NADPH + 2 H(+) = a long-chain primary fatty alcohol + 2 NADP(+) + CoA</text>
        <dbReference type="Rhea" id="RHEA:52716"/>
        <dbReference type="ChEBI" id="CHEBI:15378"/>
        <dbReference type="ChEBI" id="CHEBI:57287"/>
        <dbReference type="ChEBI" id="CHEBI:57783"/>
        <dbReference type="ChEBI" id="CHEBI:58349"/>
        <dbReference type="ChEBI" id="CHEBI:77396"/>
        <dbReference type="ChEBI" id="CHEBI:83139"/>
        <dbReference type="EC" id="1.2.1.84"/>
    </reaction>
</comment>
<comment type="similarity">
    <text evidence="1 4">Belongs to the fatty acyl-CoA reductase family.</text>
</comment>
<dbReference type="InterPro" id="IPR036291">
    <property type="entry name" value="NAD(P)-bd_dom_sf"/>
</dbReference>
<feature type="domain" description="Thioester reductase (TE)" evidence="6">
    <location>
        <begin position="43"/>
        <end position="311"/>
    </location>
</feature>
<organism evidence="7 8">
    <name type="scientific">Pieris macdunnoughi</name>
    <dbReference type="NCBI Taxonomy" id="345717"/>
    <lineage>
        <taxon>Eukaryota</taxon>
        <taxon>Metazoa</taxon>
        <taxon>Ecdysozoa</taxon>
        <taxon>Arthropoda</taxon>
        <taxon>Hexapoda</taxon>
        <taxon>Insecta</taxon>
        <taxon>Pterygota</taxon>
        <taxon>Neoptera</taxon>
        <taxon>Endopterygota</taxon>
        <taxon>Lepidoptera</taxon>
        <taxon>Glossata</taxon>
        <taxon>Ditrysia</taxon>
        <taxon>Papilionoidea</taxon>
        <taxon>Pieridae</taxon>
        <taxon>Pierinae</taxon>
        <taxon>Pieris</taxon>
    </lineage>
</organism>
<dbReference type="InterPro" id="IPR026055">
    <property type="entry name" value="FAR"/>
</dbReference>
<dbReference type="EC" id="1.2.1.84" evidence="4"/>
<dbReference type="SUPFAM" id="SSF51735">
    <property type="entry name" value="NAD(P)-binding Rossmann-fold domains"/>
    <property type="match status" value="1"/>
</dbReference>
<evidence type="ECO:0000256" key="3">
    <source>
        <dbReference type="ARBA" id="ARBA00023098"/>
    </source>
</evidence>
<gene>
    <name evidence="7" type="ORF">PMACD_LOCUS10705</name>
</gene>
<dbReference type="GO" id="GO:0080019">
    <property type="term" value="F:alcohol-forming very long-chain fatty acyl-CoA reductase activity"/>
    <property type="evidence" value="ECO:0007669"/>
    <property type="project" value="InterPro"/>
</dbReference>
<dbReference type="PANTHER" id="PTHR11011">
    <property type="entry name" value="MALE STERILITY PROTEIN 2-RELATED"/>
    <property type="match status" value="1"/>
</dbReference>
<evidence type="ECO:0000259" key="6">
    <source>
        <dbReference type="Pfam" id="PF07993"/>
    </source>
</evidence>
<dbReference type="CDD" id="cd05236">
    <property type="entry name" value="FAR-N_SDR_e"/>
    <property type="match status" value="1"/>
</dbReference>
<dbReference type="OrthoDB" id="429813at2759"/>
<dbReference type="PANTHER" id="PTHR11011:SF45">
    <property type="entry name" value="FATTY ACYL-COA REDUCTASE CG8306-RELATED"/>
    <property type="match status" value="1"/>
</dbReference>
<dbReference type="InterPro" id="IPR013120">
    <property type="entry name" value="FAR_NAD-bd"/>
</dbReference>
<sequence>MFCSIRCVVNSARNGSRHYTGSRSLETNYQRVADYYAGKSVFVTGATGFVGKVFIERLLSNCKDIENVFVLIRPKHGVDTEKRLQKIFDVPLFDKLKQTRPGDLKKVIPIKGDIATSQLGLTPDDKETLADKVSVVFHSAATVRFIEKFQDMININVEGTQRVIDLSRSIRNLEKFVYISTAFSNVHLHVLEEKLYSHTKELSAVRQMIRDHGTDDTKVNEYIADAINTYTLSKGLCEEVVRQNKEYLPTIIVRPSMVTSMYHEPLPGWVDSWVSATAVFSNVSRGLNPYIYSTEDVVCDIIPVDYVANFIIIAGAKGAITDDISVYNICSSSENPITWKGGSDLYLEQSKRLGYSNKNMREMKVSKSKFVVNTMTFILQTVPCFFADVGLVLRGKKPRHFKEAFRSSLLRDIIRPATSTSLLVKSKRTQALISTLDDHDKKSFPCDVNNIDWKEYSAIFCRGVREFLLKGK</sequence>
<evidence type="ECO:0000313" key="8">
    <source>
        <dbReference type="Proteomes" id="UP000663880"/>
    </source>
</evidence>
<comment type="caution">
    <text evidence="7">The sequence shown here is derived from an EMBL/GenBank/DDBJ whole genome shotgun (WGS) entry which is preliminary data.</text>
</comment>
<feature type="domain" description="Fatty acyl-CoA reductase C-terminal" evidence="5">
    <location>
        <begin position="380"/>
        <end position="470"/>
    </location>
</feature>
<evidence type="ECO:0000256" key="4">
    <source>
        <dbReference type="RuleBase" id="RU363097"/>
    </source>
</evidence>
<keyword evidence="2 4" id="KW-0444">Lipid biosynthesis</keyword>
<keyword evidence="4" id="KW-0521">NADP</keyword>
<dbReference type="Pfam" id="PF07993">
    <property type="entry name" value="NAD_binding_4"/>
    <property type="match status" value="1"/>
</dbReference>
<dbReference type="InterPro" id="IPR033640">
    <property type="entry name" value="FAR_C"/>
</dbReference>
<dbReference type="GO" id="GO:0102965">
    <property type="term" value="F:alcohol-forming long-chain fatty acyl-CoA reductase activity"/>
    <property type="evidence" value="ECO:0007669"/>
    <property type="project" value="UniProtKB-EC"/>
</dbReference>
<dbReference type="Proteomes" id="UP000663880">
    <property type="component" value="Unassembled WGS sequence"/>
</dbReference>
<keyword evidence="8" id="KW-1185">Reference proteome</keyword>
<dbReference type="AlphaFoldDB" id="A0A821UPR8"/>
<proteinExistence type="inferred from homology"/>
<evidence type="ECO:0000256" key="1">
    <source>
        <dbReference type="ARBA" id="ARBA00005928"/>
    </source>
</evidence>
<dbReference type="GO" id="GO:0035336">
    <property type="term" value="P:long-chain fatty-acyl-CoA metabolic process"/>
    <property type="evidence" value="ECO:0007669"/>
    <property type="project" value="TreeGrafter"/>
</dbReference>
<dbReference type="CDD" id="cd09071">
    <property type="entry name" value="FAR_C"/>
    <property type="match status" value="1"/>
</dbReference>
<keyword evidence="4" id="KW-0560">Oxidoreductase</keyword>
<evidence type="ECO:0000259" key="5">
    <source>
        <dbReference type="Pfam" id="PF03015"/>
    </source>
</evidence>
<name>A0A821UPR8_9NEOP</name>
<dbReference type="Pfam" id="PF03015">
    <property type="entry name" value="Sterile"/>
    <property type="match status" value="1"/>
</dbReference>
<dbReference type="Gene3D" id="3.40.50.720">
    <property type="entry name" value="NAD(P)-binding Rossmann-like Domain"/>
    <property type="match status" value="1"/>
</dbReference>
<comment type="function">
    <text evidence="4">Catalyzes the reduction of fatty acyl-CoA to fatty alcohols.</text>
</comment>
<dbReference type="GO" id="GO:0005777">
    <property type="term" value="C:peroxisome"/>
    <property type="evidence" value="ECO:0007669"/>
    <property type="project" value="TreeGrafter"/>
</dbReference>